<accession>A0A2V3IYB7</accession>
<dbReference type="PANTHER" id="PTHR23389:SF6">
    <property type="entry name" value="REPLICATION FACTOR C SUBUNIT 1"/>
    <property type="match status" value="1"/>
</dbReference>
<dbReference type="InterPro" id="IPR001357">
    <property type="entry name" value="BRCT_dom"/>
</dbReference>
<sequence>MPKKRSSGAFGGRDDTAAQPAPKKPRWVPRTDDPPNRGNKPLPVGAPNCLSGKVFVITGVLDSLLREECTDLCKEYGARVVSAVSGKVTHAIVGTEPGASKMAKVKAKSIPSIDEDTLFDMIRASRPQQPHPMSVVDQPVQAEPAAEPEKKPARTPTRVKSSSFATSSKRAKPSAATSSSALWVDKYKPTTKSELVANQKAVRDLSAWLAGWKRKFLYGDGHSRKLKDRSDTDYAAALLVGPPGIGKTTAAHIVCREAGFEPHEFNASDVRNKGGVQNLGETVMVANTMSKYFRISGKSKKKSTYPQGQALIMDEVDGMSGGDRGGSQELIRMIKKSKVPIICIANDDSSSNMRSLANNCFKIRFRKPMTKQVTSRLVDIVRKEGFRAIQDQTLVKLAEGCNGDIRQMINLLQAWRTTSPSLSFGDVKKRLEVEGKTVIQKSVFELARGFFSPGIDGSSNSLIARTDSYFTDADLIPLFIQENYLQTMAASQSLSALADAAESISEGDLCNALVRGQQRWDLMPTGAVLSALRPGTLVAGGISGQLMFPSLLGNISKGNKWKRIVQGLEMKIKAVKTSTGSTRSFRLDYIPALTTCLATPLIQSGEVGIDEVTERLDCYYLERDPDWIDILECGVYGKGRSPMENIRGGVKSSFTRSYNAGTHARSTVTGCRVGVKTADTAASAKKSTVVGGGRTWLLWMTMLGLTTRRKRRIVRTRTSSMTSARSKQRKAPRARRERRLARREVGEVAVEAEVEVKVVAVAVERRVHLAARNVHLESKILRSSSDGRLFDCVIV</sequence>
<dbReference type="SMART" id="SM00382">
    <property type="entry name" value="AAA"/>
    <property type="match status" value="1"/>
</dbReference>
<dbReference type="OrthoDB" id="446168at2759"/>
<evidence type="ECO:0000256" key="2">
    <source>
        <dbReference type="ARBA" id="ARBA00006116"/>
    </source>
</evidence>
<feature type="region of interest" description="Disordered" evidence="8">
    <location>
        <begin position="717"/>
        <end position="738"/>
    </location>
</feature>
<dbReference type="InterPro" id="IPR008921">
    <property type="entry name" value="DNA_pol3_clamp-load_cplx_C"/>
</dbReference>
<feature type="domain" description="BRCT" evidence="9">
    <location>
        <begin position="45"/>
        <end position="135"/>
    </location>
</feature>
<dbReference type="AlphaFoldDB" id="A0A2V3IYB7"/>
<feature type="region of interest" description="Disordered" evidence="8">
    <location>
        <begin position="1"/>
        <end position="45"/>
    </location>
</feature>
<dbReference type="SMART" id="SM00292">
    <property type="entry name" value="BRCT"/>
    <property type="match status" value="1"/>
</dbReference>
<feature type="region of interest" description="Disordered" evidence="8">
    <location>
        <begin position="126"/>
        <end position="172"/>
    </location>
</feature>
<evidence type="ECO:0000256" key="6">
    <source>
        <dbReference type="ARBA" id="ARBA00022840"/>
    </source>
</evidence>
<dbReference type="GO" id="GO:0016887">
    <property type="term" value="F:ATP hydrolysis activity"/>
    <property type="evidence" value="ECO:0007669"/>
    <property type="project" value="InterPro"/>
</dbReference>
<dbReference type="SUPFAM" id="SSF52113">
    <property type="entry name" value="BRCT domain"/>
    <property type="match status" value="1"/>
</dbReference>
<dbReference type="Gene3D" id="1.20.272.10">
    <property type="match status" value="1"/>
</dbReference>
<dbReference type="GO" id="GO:0006281">
    <property type="term" value="P:DNA repair"/>
    <property type="evidence" value="ECO:0007669"/>
    <property type="project" value="InterPro"/>
</dbReference>
<evidence type="ECO:0000256" key="4">
    <source>
        <dbReference type="ARBA" id="ARBA00022705"/>
    </source>
</evidence>
<dbReference type="Gene3D" id="3.40.50.10190">
    <property type="entry name" value="BRCT domain"/>
    <property type="match status" value="1"/>
</dbReference>
<dbReference type="GO" id="GO:0006260">
    <property type="term" value="P:DNA replication"/>
    <property type="evidence" value="ECO:0007669"/>
    <property type="project" value="UniProtKB-KW"/>
</dbReference>
<evidence type="ECO:0000313" key="10">
    <source>
        <dbReference type="EMBL" id="PXF47134.1"/>
    </source>
</evidence>
<dbReference type="FunFam" id="3.40.50.300:FF:000395">
    <property type="entry name" value="Replication factor C subunit 1"/>
    <property type="match status" value="1"/>
</dbReference>
<dbReference type="STRING" id="448386.A0A2V3IYB7"/>
<evidence type="ECO:0000256" key="3">
    <source>
        <dbReference type="ARBA" id="ARBA00020401"/>
    </source>
</evidence>
<evidence type="ECO:0000259" key="9">
    <source>
        <dbReference type="PROSITE" id="PS50172"/>
    </source>
</evidence>
<evidence type="ECO:0000256" key="5">
    <source>
        <dbReference type="ARBA" id="ARBA00022741"/>
    </source>
</evidence>
<dbReference type="InterPro" id="IPR003959">
    <property type="entry name" value="ATPase_AAA_core"/>
</dbReference>
<dbReference type="Pfam" id="PF00004">
    <property type="entry name" value="AAA"/>
    <property type="match status" value="1"/>
</dbReference>
<dbReference type="GO" id="GO:0003689">
    <property type="term" value="F:DNA clamp loader activity"/>
    <property type="evidence" value="ECO:0007669"/>
    <property type="project" value="InterPro"/>
</dbReference>
<comment type="subcellular location">
    <subcellularLocation>
        <location evidence="1">Nucleus</location>
    </subcellularLocation>
</comment>
<evidence type="ECO:0000313" key="11">
    <source>
        <dbReference type="Proteomes" id="UP000247409"/>
    </source>
</evidence>
<dbReference type="GO" id="GO:0005663">
    <property type="term" value="C:DNA replication factor C complex"/>
    <property type="evidence" value="ECO:0007669"/>
    <property type="project" value="InterPro"/>
</dbReference>
<evidence type="ECO:0000256" key="8">
    <source>
        <dbReference type="SAM" id="MobiDB-lite"/>
    </source>
</evidence>
<dbReference type="CDD" id="cd00009">
    <property type="entry name" value="AAA"/>
    <property type="match status" value="1"/>
</dbReference>
<name>A0A2V3IYB7_9FLOR</name>
<dbReference type="GO" id="GO:0005634">
    <property type="term" value="C:nucleus"/>
    <property type="evidence" value="ECO:0007669"/>
    <property type="project" value="UniProtKB-SubCell"/>
</dbReference>
<keyword evidence="5" id="KW-0547">Nucleotide-binding</keyword>
<dbReference type="Gene3D" id="1.10.8.60">
    <property type="match status" value="1"/>
</dbReference>
<proteinExistence type="inferred from homology"/>
<dbReference type="CDD" id="cd18140">
    <property type="entry name" value="HLD_clamp_RFC"/>
    <property type="match status" value="1"/>
</dbReference>
<dbReference type="InterPro" id="IPR047854">
    <property type="entry name" value="RFC_lid"/>
</dbReference>
<keyword evidence="11" id="KW-1185">Reference proteome</keyword>
<dbReference type="InterPro" id="IPR003593">
    <property type="entry name" value="AAA+_ATPase"/>
</dbReference>
<dbReference type="Pfam" id="PF25361">
    <property type="entry name" value="AAA_lid_RFC1"/>
    <property type="match status" value="1"/>
</dbReference>
<dbReference type="GO" id="GO:0005524">
    <property type="term" value="F:ATP binding"/>
    <property type="evidence" value="ECO:0007669"/>
    <property type="project" value="UniProtKB-KW"/>
</dbReference>
<evidence type="ECO:0000256" key="7">
    <source>
        <dbReference type="ARBA" id="ARBA00023242"/>
    </source>
</evidence>
<dbReference type="Gene3D" id="3.40.50.300">
    <property type="entry name" value="P-loop containing nucleotide triphosphate hydrolases"/>
    <property type="match status" value="1"/>
</dbReference>
<keyword evidence="7" id="KW-0539">Nucleus</keyword>
<dbReference type="InterPro" id="IPR013725">
    <property type="entry name" value="DNA_replication_fac_RFC1_C"/>
</dbReference>
<dbReference type="Pfam" id="PF08519">
    <property type="entry name" value="RFC1"/>
    <property type="match status" value="1"/>
</dbReference>
<dbReference type="InterPro" id="IPR027417">
    <property type="entry name" value="P-loop_NTPase"/>
</dbReference>
<evidence type="ECO:0000256" key="1">
    <source>
        <dbReference type="ARBA" id="ARBA00004123"/>
    </source>
</evidence>
<dbReference type="InterPro" id="IPR036420">
    <property type="entry name" value="BRCT_dom_sf"/>
</dbReference>
<dbReference type="PIRSF" id="PIRSF036578">
    <property type="entry name" value="RFC1"/>
    <property type="match status" value="1"/>
</dbReference>
<dbReference type="GO" id="GO:0003677">
    <property type="term" value="F:DNA binding"/>
    <property type="evidence" value="ECO:0007669"/>
    <property type="project" value="InterPro"/>
</dbReference>
<comment type="similarity">
    <text evidence="2">Belongs to the activator 1 large subunit family.</text>
</comment>
<dbReference type="SUPFAM" id="SSF48019">
    <property type="entry name" value="post-AAA+ oligomerization domain-like"/>
    <property type="match status" value="1"/>
</dbReference>
<gene>
    <name evidence="10" type="ORF">BWQ96_03076</name>
</gene>
<dbReference type="Pfam" id="PF00533">
    <property type="entry name" value="BRCT"/>
    <property type="match status" value="1"/>
</dbReference>
<dbReference type="PROSITE" id="PS50172">
    <property type="entry name" value="BRCT"/>
    <property type="match status" value="1"/>
</dbReference>
<reference evidence="10 11" key="1">
    <citation type="journal article" date="2018" name="Mol. Biol. Evol.">
        <title>Analysis of the draft genome of the red seaweed Gracilariopsis chorda provides insights into genome size evolution in Rhodophyta.</title>
        <authorList>
            <person name="Lee J."/>
            <person name="Yang E.C."/>
            <person name="Graf L."/>
            <person name="Yang J.H."/>
            <person name="Qiu H."/>
            <person name="Zel Zion U."/>
            <person name="Chan C.X."/>
            <person name="Stephens T.G."/>
            <person name="Weber A.P.M."/>
            <person name="Boo G.H."/>
            <person name="Boo S.M."/>
            <person name="Kim K.M."/>
            <person name="Shin Y."/>
            <person name="Jung M."/>
            <person name="Lee S.J."/>
            <person name="Yim H.S."/>
            <person name="Lee J.H."/>
            <person name="Bhattacharya D."/>
            <person name="Yoon H.S."/>
        </authorList>
    </citation>
    <scope>NUCLEOTIDE SEQUENCE [LARGE SCALE GENOMIC DNA]</scope>
    <source>
        <strain evidence="10 11">SKKU-2015</strain>
        <tissue evidence="10">Whole body</tissue>
    </source>
</reference>
<keyword evidence="4" id="KW-0235">DNA replication</keyword>
<dbReference type="EMBL" id="NBIV01000028">
    <property type="protein sequence ID" value="PXF47134.1"/>
    <property type="molecule type" value="Genomic_DNA"/>
</dbReference>
<keyword evidence="6" id="KW-0067">ATP-binding</keyword>
<dbReference type="FunFam" id="3.40.50.10190:FF:000001">
    <property type="entry name" value="Replication factor C subunit 1"/>
    <property type="match status" value="1"/>
</dbReference>
<feature type="compositionally biased region" description="Polar residues" evidence="8">
    <location>
        <begin position="158"/>
        <end position="168"/>
    </location>
</feature>
<protein>
    <recommendedName>
        <fullName evidence="3">Replication factor C subunit 1</fullName>
    </recommendedName>
</protein>
<comment type="caution">
    <text evidence="10">The sequence shown here is derived from an EMBL/GenBank/DDBJ whole genome shotgun (WGS) entry which is preliminary data.</text>
</comment>
<dbReference type="SUPFAM" id="SSF52540">
    <property type="entry name" value="P-loop containing nucleoside triphosphate hydrolases"/>
    <property type="match status" value="1"/>
</dbReference>
<dbReference type="Proteomes" id="UP000247409">
    <property type="component" value="Unassembled WGS sequence"/>
</dbReference>
<dbReference type="PANTHER" id="PTHR23389">
    <property type="entry name" value="CHROMOSOME TRANSMISSION FIDELITY FACTOR 18"/>
    <property type="match status" value="1"/>
</dbReference>
<dbReference type="InterPro" id="IPR012178">
    <property type="entry name" value="RFC1"/>
</dbReference>
<organism evidence="10 11">
    <name type="scientific">Gracilariopsis chorda</name>
    <dbReference type="NCBI Taxonomy" id="448386"/>
    <lineage>
        <taxon>Eukaryota</taxon>
        <taxon>Rhodophyta</taxon>
        <taxon>Florideophyceae</taxon>
        <taxon>Rhodymeniophycidae</taxon>
        <taxon>Gracilariales</taxon>
        <taxon>Gracilariaceae</taxon>
        <taxon>Gracilariopsis</taxon>
    </lineage>
</organism>
<feature type="compositionally biased region" description="Basic residues" evidence="8">
    <location>
        <begin position="726"/>
        <end position="738"/>
    </location>
</feature>